<dbReference type="Proteomes" id="UP000249915">
    <property type="component" value="Unassembled WGS sequence"/>
</dbReference>
<evidence type="ECO:0000256" key="2">
    <source>
        <dbReference type="SAM" id="SignalP"/>
    </source>
</evidence>
<comment type="caution">
    <text evidence="3">The sequence shown here is derived from an EMBL/GenBank/DDBJ whole genome shotgun (WGS) entry which is preliminary data.</text>
</comment>
<evidence type="ECO:0000313" key="4">
    <source>
        <dbReference type="Proteomes" id="UP000249915"/>
    </source>
</evidence>
<reference evidence="3 4" key="1">
    <citation type="submission" date="2016-07" db="EMBL/GenBank/DDBJ databases">
        <title>Draft genome sequence of Prauserella muralis DSM 45305, isolated from a mould-covered wall in an indoor environment.</title>
        <authorList>
            <person name="Ruckert C."/>
            <person name="Albersmeier A."/>
            <person name="Jiang C.-L."/>
            <person name="Jiang Y."/>
            <person name="Kalinowski J."/>
            <person name="Schneider O."/>
            <person name="Winkler A."/>
            <person name="Zotchev S.B."/>
        </authorList>
    </citation>
    <scope>NUCLEOTIDE SEQUENCE [LARGE SCALE GENOMIC DNA]</scope>
    <source>
        <strain evidence="3 4">DSM 45305</strain>
    </source>
</reference>
<feature type="signal peptide" evidence="2">
    <location>
        <begin position="1"/>
        <end position="27"/>
    </location>
</feature>
<protein>
    <submittedName>
        <fullName evidence="3">Uncharacterized protein</fullName>
    </submittedName>
</protein>
<organism evidence="3 4">
    <name type="scientific">Prauserella muralis</name>
    <dbReference type="NCBI Taxonomy" id="588067"/>
    <lineage>
        <taxon>Bacteria</taxon>
        <taxon>Bacillati</taxon>
        <taxon>Actinomycetota</taxon>
        <taxon>Actinomycetes</taxon>
        <taxon>Pseudonocardiales</taxon>
        <taxon>Pseudonocardiaceae</taxon>
        <taxon>Prauserella</taxon>
    </lineage>
</organism>
<dbReference type="EMBL" id="MASW01000001">
    <property type="protein sequence ID" value="PXY30979.1"/>
    <property type="molecule type" value="Genomic_DNA"/>
</dbReference>
<name>A0A2V4BA42_9PSEU</name>
<gene>
    <name evidence="3" type="ORF">BAY60_00675</name>
</gene>
<sequence>MRSWPGRRTRWISLAILAAVVPATALAITLLPAAEAPPEGPEPAAPTVSSASSSRPATTSRPKPRATTTPPPSAPPEVRSTEQAAVAGPAAPAGGSDGGPGGDWRADHVDSIAMVPQPRPPATPYIAPGVEADISEADNDPGIDLGTLAPEPEAPYTPSAVRGP</sequence>
<evidence type="ECO:0000256" key="1">
    <source>
        <dbReference type="SAM" id="MobiDB-lite"/>
    </source>
</evidence>
<accession>A0A2V4BA42</accession>
<feature type="compositionally biased region" description="Low complexity" evidence="1">
    <location>
        <begin position="45"/>
        <end position="68"/>
    </location>
</feature>
<keyword evidence="2" id="KW-0732">Signal</keyword>
<feature type="chain" id="PRO_5043579481" evidence="2">
    <location>
        <begin position="28"/>
        <end position="164"/>
    </location>
</feature>
<dbReference type="AlphaFoldDB" id="A0A2V4BA42"/>
<feature type="compositionally biased region" description="Low complexity" evidence="1">
    <location>
        <begin position="84"/>
        <end position="94"/>
    </location>
</feature>
<keyword evidence="4" id="KW-1185">Reference proteome</keyword>
<dbReference type="OrthoDB" id="4981820at2"/>
<evidence type="ECO:0000313" key="3">
    <source>
        <dbReference type="EMBL" id="PXY30979.1"/>
    </source>
</evidence>
<feature type="region of interest" description="Disordered" evidence="1">
    <location>
        <begin position="35"/>
        <end position="164"/>
    </location>
</feature>
<dbReference type="RefSeq" id="WP_147239507.1">
    <property type="nucleotide sequence ID" value="NZ_VIVS01000003.1"/>
</dbReference>
<proteinExistence type="predicted"/>